<dbReference type="OrthoDB" id="1077582at2759"/>
<evidence type="ECO:0000259" key="9">
    <source>
        <dbReference type="Pfam" id="PF13813"/>
    </source>
</evidence>
<dbReference type="GO" id="GO:0006629">
    <property type="term" value="P:lipid metabolic process"/>
    <property type="evidence" value="ECO:0007669"/>
    <property type="project" value="InterPro"/>
</dbReference>
<organism evidence="10 11">
    <name type="scientific">Funneliformis caledonium</name>
    <dbReference type="NCBI Taxonomy" id="1117310"/>
    <lineage>
        <taxon>Eukaryota</taxon>
        <taxon>Fungi</taxon>
        <taxon>Fungi incertae sedis</taxon>
        <taxon>Mucoromycota</taxon>
        <taxon>Glomeromycotina</taxon>
        <taxon>Glomeromycetes</taxon>
        <taxon>Glomerales</taxon>
        <taxon>Glomeraceae</taxon>
        <taxon>Funneliformis</taxon>
    </lineage>
</organism>
<evidence type="ECO:0000256" key="1">
    <source>
        <dbReference type="ARBA" id="ARBA00004141"/>
    </source>
</evidence>
<feature type="transmembrane region" description="Helical" evidence="8">
    <location>
        <begin position="63"/>
        <end position="81"/>
    </location>
</feature>
<feature type="transmembrane region" description="Helical" evidence="8">
    <location>
        <begin position="251"/>
        <end position="267"/>
    </location>
</feature>
<keyword evidence="7 8" id="KW-0472">Membrane</keyword>
<sequence length="322" mass="38716">MFIWLKSSLKRNDNATVKPFIWSLFHWRLKEGQIQIAKQQDLLEQGISQDELNLYINYHYKKCFFYLIIYISCAQFLQSFAPDVSDIPYPIRVIKFVYDGTPFISLFELFYCYIYASVICFSMIYIYEVTLIVSSYLLSYIYSTPNSLLCTKLTKDQLDSFKLWLISLLFYSKPIYNQPYLSKNPNDFWNNRWHQCLKVLFVELGYKPILSFSPFKLQKSFGVLAAFTVSGILHEYLLYSSNRYLTLEQFTFFWFQAIVLIIWDFTMNSKEEKTKEDQEHVLKKIRNILFMNIFAIFTIPWFMEPYIRCEHYNTVMHFVKKN</sequence>
<evidence type="ECO:0000313" key="10">
    <source>
        <dbReference type="EMBL" id="CAG8492254.1"/>
    </source>
</evidence>
<name>A0A9N8WK33_9GLOM</name>
<accession>A0A9N8WK33</accession>
<evidence type="ECO:0000256" key="5">
    <source>
        <dbReference type="ARBA" id="ARBA00022692"/>
    </source>
</evidence>
<dbReference type="AlphaFoldDB" id="A0A9N8WK33"/>
<dbReference type="GO" id="GO:0008374">
    <property type="term" value="F:O-acyltransferase activity"/>
    <property type="evidence" value="ECO:0007669"/>
    <property type="project" value="InterPro"/>
</dbReference>
<dbReference type="GO" id="GO:0016020">
    <property type="term" value="C:membrane"/>
    <property type="evidence" value="ECO:0007669"/>
    <property type="project" value="UniProtKB-SubCell"/>
</dbReference>
<evidence type="ECO:0000256" key="6">
    <source>
        <dbReference type="ARBA" id="ARBA00022989"/>
    </source>
</evidence>
<evidence type="ECO:0000256" key="4">
    <source>
        <dbReference type="ARBA" id="ARBA00022679"/>
    </source>
</evidence>
<comment type="pathway">
    <text evidence="2">Secondary metabolite biosynthesis.</text>
</comment>
<dbReference type="InterPro" id="IPR032805">
    <property type="entry name" value="Wax_synthase_dom"/>
</dbReference>
<reference evidence="10" key="1">
    <citation type="submission" date="2021-06" db="EMBL/GenBank/DDBJ databases">
        <authorList>
            <person name="Kallberg Y."/>
            <person name="Tangrot J."/>
            <person name="Rosling A."/>
        </authorList>
    </citation>
    <scope>NUCLEOTIDE SEQUENCE</scope>
    <source>
        <strain evidence="10">UK204</strain>
    </source>
</reference>
<keyword evidence="4" id="KW-0808">Transferase</keyword>
<evidence type="ECO:0000256" key="3">
    <source>
        <dbReference type="ARBA" id="ARBA00007282"/>
    </source>
</evidence>
<feature type="transmembrane region" description="Helical" evidence="8">
    <location>
        <begin position="221"/>
        <end position="239"/>
    </location>
</feature>
<evidence type="ECO:0000256" key="8">
    <source>
        <dbReference type="SAM" id="Phobius"/>
    </source>
</evidence>
<feature type="transmembrane region" description="Helical" evidence="8">
    <location>
        <begin position="101"/>
        <end position="127"/>
    </location>
</feature>
<gene>
    <name evidence="10" type="ORF">FCALED_LOCUS3275</name>
</gene>
<dbReference type="Proteomes" id="UP000789570">
    <property type="component" value="Unassembled WGS sequence"/>
</dbReference>
<feature type="domain" description="Wax synthase" evidence="9">
    <location>
        <begin position="173"/>
        <end position="254"/>
    </location>
</feature>
<dbReference type="EMBL" id="CAJVPQ010000560">
    <property type="protein sequence ID" value="CAG8492254.1"/>
    <property type="molecule type" value="Genomic_DNA"/>
</dbReference>
<evidence type="ECO:0000313" key="11">
    <source>
        <dbReference type="Proteomes" id="UP000789570"/>
    </source>
</evidence>
<proteinExistence type="inferred from homology"/>
<dbReference type="PANTHER" id="PTHR31595:SF57">
    <property type="entry name" value="OS04G0481900 PROTEIN"/>
    <property type="match status" value="1"/>
</dbReference>
<feature type="transmembrane region" description="Helical" evidence="8">
    <location>
        <begin position="288"/>
        <end position="307"/>
    </location>
</feature>
<dbReference type="InterPro" id="IPR044851">
    <property type="entry name" value="Wax_synthase"/>
</dbReference>
<keyword evidence="6 8" id="KW-1133">Transmembrane helix</keyword>
<protein>
    <submittedName>
        <fullName evidence="10">6956_t:CDS:1</fullName>
    </submittedName>
</protein>
<dbReference type="Pfam" id="PF13813">
    <property type="entry name" value="MBOAT_2"/>
    <property type="match status" value="1"/>
</dbReference>
<keyword evidence="11" id="KW-1185">Reference proteome</keyword>
<evidence type="ECO:0000256" key="2">
    <source>
        <dbReference type="ARBA" id="ARBA00005179"/>
    </source>
</evidence>
<keyword evidence="5 8" id="KW-0812">Transmembrane</keyword>
<comment type="similarity">
    <text evidence="3">Belongs to the wax synthase family.</text>
</comment>
<dbReference type="PANTHER" id="PTHR31595">
    <property type="entry name" value="LONG-CHAIN-ALCOHOL O-FATTY-ACYLTRANSFERASE 3-RELATED"/>
    <property type="match status" value="1"/>
</dbReference>
<comment type="subcellular location">
    <subcellularLocation>
        <location evidence="1">Membrane</location>
        <topology evidence="1">Multi-pass membrane protein</topology>
    </subcellularLocation>
</comment>
<comment type="caution">
    <text evidence="10">The sequence shown here is derived from an EMBL/GenBank/DDBJ whole genome shotgun (WGS) entry which is preliminary data.</text>
</comment>
<evidence type="ECO:0000256" key="7">
    <source>
        <dbReference type="ARBA" id="ARBA00023136"/>
    </source>
</evidence>